<sequence length="454" mass="52136">MIGIHNTSYASCKFLDPSISVCHVTFKNNPMIGLDPKLLKYLEPPSDHQSTAVSGGSQRQSSVAHHRQTTVRPPVNHRRTTGQPLSMAPRYHQLRVHREDVPKTAFRTHYGHYERYDCEIHYHPGKVNVVTDALSLKERVKPVCVREINMTICLNIKGKILKAQKEALKEVNLQGEALRGLDKQKEYKEDNAAEHHRPSSLLQQPEIPEWKLTKSNHFLAIREYYLTTKHARIYINEVVARHGVPISIISNCDSRFTSRFWQMLQKALGTHLNMSTTYHPQTDGQSERTIQTMKDMLRSCELKICEAKTNKYSINEPPEVELKDLPPHLEYAFLEGDDKLLVIIAKDLSAEEKTALITEDFEPAVEHQIRANLKIHDVIKNEVLKILDAGLLYPISDSPWVSPVHCVPKKGGFTVVEYEENELIPTRLVTGWRVYIDYRKLNEATLKDHFLYLS</sequence>
<comment type="caution">
    <text evidence="3">The sequence shown here is derived from an EMBL/GenBank/DDBJ whole genome shotgun (WGS) entry which is preliminary data.</text>
</comment>
<dbReference type="GO" id="GO:0015074">
    <property type="term" value="P:DNA integration"/>
    <property type="evidence" value="ECO:0007669"/>
    <property type="project" value="InterPro"/>
</dbReference>
<keyword evidence="3" id="KW-0548">Nucleotidyltransferase</keyword>
<dbReference type="InterPro" id="IPR001584">
    <property type="entry name" value="Integrase_cat-core"/>
</dbReference>
<feature type="compositionally biased region" description="Basic residues" evidence="1">
    <location>
        <begin position="64"/>
        <end position="80"/>
    </location>
</feature>
<feature type="domain" description="Integrase catalytic" evidence="2">
    <location>
        <begin position="234"/>
        <end position="299"/>
    </location>
</feature>
<dbReference type="GO" id="GO:0003676">
    <property type="term" value="F:nucleic acid binding"/>
    <property type="evidence" value="ECO:0007669"/>
    <property type="project" value="InterPro"/>
</dbReference>
<keyword evidence="3" id="KW-0695">RNA-directed DNA polymerase</keyword>
<evidence type="ECO:0000313" key="3">
    <source>
        <dbReference type="EMBL" id="GEU93155.1"/>
    </source>
</evidence>
<dbReference type="InterPro" id="IPR012337">
    <property type="entry name" value="RNaseH-like_sf"/>
</dbReference>
<protein>
    <submittedName>
        <fullName evidence="3">Reverse transcriptase domain-containing protein</fullName>
    </submittedName>
</protein>
<evidence type="ECO:0000256" key="1">
    <source>
        <dbReference type="SAM" id="MobiDB-lite"/>
    </source>
</evidence>
<dbReference type="Gene3D" id="3.10.10.10">
    <property type="entry name" value="HIV Type 1 Reverse Transcriptase, subunit A, domain 1"/>
    <property type="match status" value="1"/>
</dbReference>
<proteinExistence type="predicted"/>
<dbReference type="EMBL" id="BKCJ010010789">
    <property type="protein sequence ID" value="GEU93155.1"/>
    <property type="molecule type" value="Genomic_DNA"/>
</dbReference>
<reference evidence="3" key="1">
    <citation type="journal article" date="2019" name="Sci. Rep.">
        <title>Draft genome of Tanacetum cinerariifolium, the natural source of mosquito coil.</title>
        <authorList>
            <person name="Yamashiro T."/>
            <person name="Shiraishi A."/>
            <person name="Satake H."/>
            <person name="Nakayama K."/>
        </authorList>
    </citation>
    <scope>NUCLEOTIDE SEQUENCE</scope>
</reference>
<dbReference type="SUPFAM" id="SSF53098">
    <property type="entry name" value="Ribonuclease H-like"/>
    <property type="match status" value="1"/>
</dbReference>
<dbReference type="InterPro" id="IPR043502">
    <property type="entry name" value="DNA/RNA_pol_sf"/>
</dbReference>
<accession>A0A6L2P7U9</accession>
<feature type="region of interest" description="Disordered" evidence="1">
    <location>
        <begin position="43"/>
        <end position="83"/>
    </location>
</feature>
<dbReference type="PANTHER" id="PTHR34072">
    <property type="entry name" value="ENZYMATIC POLYPROTEIN-RELATED"/>
    <property type="match status" value="1"/>
</dbReference>
<gene>
    <name evidence="3" type="ORF">Tci_065133</name>
</gene>
<name>A0A6L2P7U9_TANCI</name>
<keyword evidence="3" id="KW-0808">Transferase</keyword>
<dbReference type="PANTHER" id="PTHR34072:SF52">
    <property type="entry name" value="RIBONUCLEASE H"/>
    <property type="match status" value="1"/>
</dbReference>
<dbReference type="InterPro" id="IPR036397">
    <property type="entry name" value="RNaseH_sf"/>
</dbReference>
<organism evidence="3">
    <name type="scientific">Tanacetum cinerariifolium</name>
    <name type="common">Dalmatian daisy</name>
    <name type="synonym">Chrysanthemum cinerariifolium</name>
    <dbReference type="NCBI Taxonomy" id="118510"/>
    <lineage>
        <taxon>Eukaryota</taxon>
        <taxon>Viridiplantae</taxon>
        <taxon>Streptophyta</taxon>
        <taxon>Embryophyta</taxon>
        <taxon>Tracheophyta</taxon>
        <taxon>Spermatophyta</taxon>
        <taxon>Magnoliopsida</taxon>
        <taxon>eudicotyledons</taxon>
        <taxon>Gunneridae</taxon>
        <taxon>Pentapetalae</taxon>
        <taxon>asterids</taxon>
        <taxon>campanulids</taxon>
        <taxon>Asterales</taxon>
        <taxon>Asteraceae</taxon>
        <taxon>Asteroideae</taxon>
        <taxon>Anthemideae</taxon>
        <taxon>Anthemidinae</taxon>
        <taxon>Tanacetum</taxon>
    </lineage>
</organism>
<dbReference type="Gene3D" id="3.30.420.10">
    <property type="entry name" value="Ribonuclease H-like superfamily/Ribonuclease H"/>
    <property type="match status" value="1"/>
</dbReference>
<dbReference type="PROSITE" id="PS50994">
    <property type="entry name" value="INTEGRASE"/>
    <property type="match status" value="1"/>
</dbReference>
<dbReference type="AlphaFoldDB" id="A0A6L2P7U9"/>
<evidence type="ECO:0000259" key="2">
    <source>
        <dbReference type="PROSITE" id="PS50994"/>
    </source>
</evidence>
<dbReference type="GO" id="GO:0003964">
    <property type="term" value="F:RNA-directed DNA polymerase activity"/>
    <property type="evidence" value="ECO:0007669"/>
    <property type="project" value="UniProtKB-KW"/>
</dbReference>
<feature type="compositionally biased region" description="Polar residues" evidence="1">
    <location>
        <begin position="47"/>
        <end position="63"/>
    </location>
</feature>
<dbReference type="SUPFAM" id="SSF56672">
    <property type="entry name" value="DNA/RNA polymerases"/>
    <property type="match status" value="1"/>
</dbReference>